<name>A0A1T0AWR1_9PAST</name>
<protein>
    <submittedName>
        <fullName evidence="1">Hemophilus-specific protein</fullName>
    </submittedName>
</protein>
<dbReference type="AlphaFoldDB" id="A0A1T0AWR1"/>
<keyword evidence="2" id="KW-1185">Reference proteome</keyword>
<dbReference type="EMBL" id="MUYA01000001">
    <property type="protein sequence ID" value="OOS00898.1"/>
    <property type="molecule type" value="Genomic_DNA"/>
</dbReference>
<proteinExistence type="predicted"/>
<organism evidence="1 2">
    <name type="scientific">Haemophilus paracuniculus</name>
    <dbReference type="NCBI Taxonomy" id="734"/>
    <lineage>
        <taxon>Bacteria</taxon>
        <taxon>Pseudomonadati</taxon>
        <taxon>Pseudomonadota</taxon>
        <taxon>Gammaproteobacteria</taxon>
        <taxon>Pasteurellales</taxon>
        <taxon>Pasteurellaceae</taxon>
        <taxon>Haemophilus</taxon>
    </lineage>
</organism>
<reference evidence="1 2" key="1">
    <citation type="submission" date="2017-02" db="EMBL/GenBank/DDBJ databases">
        <title>Draft genome sequence of Haemophilus paracuniculus CCUG 43573 type strain.</title>
        <authorList>
            <person name="Engstrom-Jakobsson H."/>
            <person name="Salva-Serra F."/>
            <person name="Thorell K."/>
            <person name="Gonzales-Siles L."/>
            <person name="Karlsson R."/>
            <person name="Boulund F."/>
            <person name="Engstrand L."/>
            <person name="Kristiansson E."/>
            <person name="Moore E."/>
        </authorList>
    </citation>
    <scope>NUCLEOTIDE SEQUENCE [LARGE SCALE GENOMIC DNA]</scope>
    <source>
        <strain evidence="1 2">CCUG 43573</strain>
    </source>
</reference>
<sequence>MYQHDLNLLKFIWDNRHFNFKPSSPQCLFNICIEPMRKGDWNRYTIWLLQQHDLINISETVYRIIKEAGLKDDIRLWVDKDYFCRPHKVEITGLVHYMLFQFFDGIAQILLKAGLIDETEAVEESYTFEAANHFKRLL</sequence>
<gene>
    <name evidence="1" type="ORF">B0187_00980</name>
</gene>
<comment type="caution">
    <text evidence="1">The sequence shown here is derived from an EMBL/GenBank/DDBJ whole genome shotgun (WGS) entry which is preliminary data.</text>
</comment>
<accession>A0A1T0AWR1</accession>
<dbReference type="Proteomes" id="UP000190867">
    <property type="component" value="Unassembled WGS sequence"/>
</dbReference>
<evidence type="ECO:0000313" key="2">
    <source>
        <dbReference type="Proteomes" id="UP000190867"/>
    </source>
</evidence>
<dbReference type="STRING" id="734.B0187_00980"/>
<evidence type="ECO:0000313" key="1">
    <source>
        <dbReference type="EMBL" id="OOS00898.1"/>
    </source>
</evidence>
<dbReference type="OrthoDB" id="5678235at2"/>